<dbReference type="AlphaFoldDB" id="A0AAD1M9C6"/>
<dbReference type="NCBIfam" id="NF038175">
    <property type="entry name" value="IniB_NTERM"/>
    <property type="match status" value="1"/>
</dbReference>
<dbReference type="EMBL" id="AP022560">
    <property type="protein sequence ID" value="BBX05133.1"/>
    <property type="molecule type" value="Genomic_DNA"/>
</dbReference>
<accession>A0AAD1M9C6</accession>
<reference evidence="2 3" key="1">
    <citation type="journal article" date="2019" name="Emerg. Microbes Infect.">
        <title>Comprehensive subspecies identification of 175 nontuberculous mycobacteria species based on 7547 genomic profiles.</title>
        <authorList>
            <person name="Matsumoto Y."/>
            <person name="Kinjo T."/>
            <person name="Motooka D."/>
            <person name="Nabeya D."/>
            <person name="Jung N."/>
            <person name="Uechi K."/>
            <person name="Horii T."/>
            <person name="Iida T."/>
            <person name="Fujita J."/>
            <person name="Nakamura S."/>
        </authorList>
    </citation>
    <scope>NUCLEOTIDE SEQUENCE [LARGE SCALE GENOMIC DNA]</scope>
    <source>
        <strain evidence="2 3">JCM 6375</strain>
    </source>
</reference>
<keyword evidence="3" id="KW-1185">Reference proteome</keyword>
<dbReference type="InterPro" id="IPR049709">
    <property type="entry name" value="IniB-like_N"/>
</dbReference>
<sequence>MTNIIDWILDLFRDPVRAQEFITDPSRSMAAANVSNVSAAQVQAVAATMAPAAVLHGGGDPVLGLQQAVAQTHGIAFTPQRQTEVLSNNDTLSHNDTRFMSPETHVANTAGEDQQQGVGNFSLDFGDITFGDKTTNTANNGGVVNTGTAGDIDATNVDGDGNVVGDDNENVNTGDIDDSNVNIGEDNEIDDSGDQTAGGDIISGNDGPVINDVDMSGGHGGGAVGGNGGGGLIGIGNDGGDASGGAGGSGGVIVINDNDTTTVGGNQTTVSDAEVLGGVSGGVSSRDSSVDNSIDSLDATVDNSSQVASVDNSGQVNTTLDVDNTVDAGLF</sequence>
<protein>
    <submittedName>
        <fullName evidence="2">Uncharacterized protein</fullName>
    </submittedName>
</protein>
<evidence type="ECO:0000313" key="2">
    <source>
        <dbReference type="EMBL" id="BBX05133.1"/>
    </source>
</evidence>
<evidence type="ECO:0000256" key="1">
    <source>
        <dbReference type="SAM" id="MobiDB-lite"/>
    </source>
</evidence>
<organism evidence="2 3">
    <name type="scientific">Mycolicibacterium moriokaense</name>
    <dbReference type="NCBI Taxonomy" id="39691"/>
    <lineage>
        <taxon>Bacteria</taxon>
        <taxon>Bacillati</taxon>
        <taxon>Actinomycetota</taxon>
        <taxon>Actinomycetes</taxon>
        <taxon>Mycobacteriales</taxon>
        <taxon>Mycobacteriaceae</taxon>
        <taxon>Mycolicibacterium</taxon>
    </lineage>
</organism>
<dbReference type="RefSeq" id="WP_083152764.1">
    <property type="nucleotide sequence ID" value="NZ_AP022560.1"/>
</dbReference>
<dbReference type="Proteomes" id="UP000466681">
    <property type="component" value="Chromosome"/>
</dbReference>
<evidence type="ECO:0000313" key="3">
    <source>
        <dbReference type="Proteomes" id="UP000466681"/>
    </source>
</evidence>
<gene>
    <name evidence="2" type="ORF">MMOR_60690</name>
</gene>
<dbReference type="KEGG" id="mmor:MMOR_60690"/>
<proteinExistence type="predicted"/>
<name>A0AAD1M9C6_9MYCO</name>
<feature type="compositionally biased region" description="Low complexity" evidence="1">
    <location>
        <begin position="163"/>
        <end position="174"/>
    </location>
</feature>
<feature type="region of interest" description="Disordered" evidence="1">
    <location>
        <begin position="163"/>
        <end position="182"/>
    </location>
</feature>